<reference evidence="1" key="1">
    <citation type="submission" date="2023-04" db="EMBL/GenBank/DDBJ databases">
        <authorList>
            <consortium name="ELIXIR-Norway"/>
        </authorList>
    </citation>
    <scope>NUCLEOTIDE SEQUENCE [LARGE SCALE GENOMIC DNA]</scope>
</reference>
<dbReference type="Proteomes" id="UP001176941">
    <property type="component" value="Chromosome 4"/>
</dbReference>
<gene>
    <name evidence="1" type="ORF">MRATA1EN1_LOCUS23424</name>
</gene>
<keyword evidence="2" id="KW-1185">Reference proteome</keyword>
<accession>A0ABN8ZNX5</accession>
<name>A0ABN8ZNX5_RANTA</name>
<evidence type="ECO:0000313" key="1">
    <source>
        <dbReference type="EMBL" id="CAI9174462.1"/>
    </source>
</evidence>
<sequence length="105" mass="10783">MWLAGGQGLAADRLTNLLASDGVPLLAAAGTASGDGHSWGSSGRGLQRLLGSILCVTTFLPALSLPLLSSFISNSFCCYFSPLPLNPLSSSAQEYTSVLPKATLL</sequence>
<organism evidence="1 2">
    <name type="scientific">Rangifer tarandus platyrhynchus</name>
    <name type="common">Svalbard reindeer</name>
    <dbReference type="NCBI Taxonomy" id="3082113"/>
    <lineage>
        <taxon>Eukaryota</taxon>
        <taxon>Metazoa</taxon>
        <taxon>Chordata</taxon>
        <taxon>Craniata</taxon>
        <taxon>Vertebrata</taxon>
        <taxon>Euteleostomi</taxon>
        <taxon>Mammalia</taxon>
        <taxon>Eutheria</taxon>
        <taxon>Laurasiatheria</taxon>
        <taxon>Artiodactyla</taxon>
        <taxon>Ruminantia</taxon>
        <taxon>Pecora</taxon>
        <taxon>Cervidae</taxon>
        <taxon>Odocoileinae</taxon>
        <taxon>Rangifer</taxon>
    </lineage>
</organism>
<protein>
    <submittedName>
        <fullName evidence="1">Uncharacterized protein</fullName>
    </submittedName>
</protein>
<proteinExistence type="predicted"/>
<evidence type="ECO:0000313" key="2">
    <source>
        <dbReference type="Proteomes" id="UP001176941"/>
    </source>
</evidence>
<dbReference type="EMBL" id="OX459940">
    <property type="protein sequence ID" value="CAI9174462.1"/>
    <property type="molecule type" value="Genomic_DNA"/>
</dbReference>